<keyword evidence="2" id="KW-0433">Leucine-rich repeat</keyword>
<dbReference type="GO" id="GO:0005524">
    <property type="term" value="F:ATP binding"/>
    <property type="evidence" value="ECO:0007669"/>
    <property type="project" value="UniProtKB-KW"/>
</dbReference>
<dbReference type="GO" id="GO:0043531">
    <property type="term" value="F:ADP binding"/>
    <property type="evidence" value="ECO:0007669"/>
    <property type="project" value="InterPro"/>
</dbReference>
<dbReference type="InterPro" id="IPR032675">
    <property type="entry name" value="LRR_dom_sf"/>
</dbReference>
<dbReference type="OrthoDB" id="25838at2759"/>
<dbReference type="PANTHER" id="PTHR36766">
    <property type="entry name" value="PLANT BROAD-SPECTRUM MILDEW RESISTANCE PROTEIN RPW8"/>
    <property type="match status" value="1"/>
</dbReference>
<dbReference type="InterPro" id="IPR056789">
    <property type="entry name" value="LRR_R13L1-DRL21"/>
</dbReference>
<dbReference type="Gene3D" id="1.20.5.4130">
    <property type="match status" value="1"/>
</dbReference>
<evidence type="ECO:0000259" key="10">
    <source>
        <dbReference type="Pfam" id="PF25019"/>
    </source>
</evidence>
<evidence type="ECO:0000256" key="6">
    <source>
        <dbReference type="ARBA" id="ARBA00022840"/>
    </source>
</evidence>
<dbReference type="Gramene" id="rna-gnl|WGS:NBSK|LSAT_3X120000_mrna">
    <property type="protein sequence ID" value="cds-PLY86418.1"/>
    <property type="gene ID" value="gene-LSAT_3X120000"/>
</dbReference>
<dbReference type="InterPro" id="IPR042197">
    <property type="entry name" value="Apaf_helical"/>
</dbReference>
<evidence type="ECO:0008006" key="13">
    <source>
        <dbReference type="Google" id="ProtNLM"/>
    </source>
</evidence>
<name>A0A9R1VY57_LACSA</name>
<dbReference type="Pfam" id="PF18052">
    <property type="entry name" value="Rx_N"/>
    <property type="match status" value="1"/>
</dbReference>
<accession>A0A9R1VY57</accession>
<gene>
    <name evidence="11" type="ORF">LSAT_V11C300149790</name>
</gene>
<dbReference type="Pfam" id="PF23559">
    <property type="entry name" value="WHD_DRP"/>
    <property type="match status" value="1"/>
</dbReference>
<dbReference type="EMBL" id="NBSK02000003">
    <property type="protein sequence ID" value="KAJ0216127.1"/>
    <property type="molecule type" value="Genomic_DNA"/>
</dbReference>
<dbReference type="Gene3D" id="1.10.8.430">
    <property type="entry name" value="Helical domain of apoptotic protease-activating factors"/>
    <property type="match status" value="1"/>
</dbReference>
<dbReference type="SUPFAM" id="SSF52540">
    <property type="entry name" value="P-loop containing nucleoside triphosphate hydrolases"/>
    <property type="match status" value="1"/>
</dbReference>
<protein>
    <recommendedName>
        <fullName evidence="13">NB-ARC domains-containing protein</fullName>
    </recommendedName>
</protein>
<dbReference type="InterPro" id="IPR041118">
    <property type="entry name" value="Rx_N"/>
</dbReference>
<evidence type="ECO:0000256" key="5">
    <source>
        <dbReference type="ARBA" id="ARBA00022821"/>
    </source>
</evidence>
<comment type="similarity">
    <text evidence="1">Belongs to the disease resistance NB-LRR family.</text>
</comment>
<keyword evidence="4" id="KW-0547">Nucleotide-binding</keyword>
<evidence type="ECO:0000259" key="9">
    <source>
        <dbReference type="Pfam" id="PF23559"/>
    </source>
</evidence>
<reference evidence="11 12" key="1">
    <citation type="journal article" date="2017" name="Nat. Commun.">
        <title>Genome assembly with in vitro proximity ligation data and whole-genome triplication in lettuce.</title>
        <authorList>
            <person name="Reyes-Chin-Wo S."/>
            <person name="Wang Z."/>
            <person name="Yang X."/>
            <person name="Kozik A."/>
            <person name="Arikit S."/>
            <person name="Song C."/>
            <person name="Xia L."/>
            <person name="Froenicke L."/>
            <person name="Lavelle D.O."/>
            <person name="Truco M.J."/>
            <person name="Xia R."/>
            <person name="Zhu S."/>
            <person name="Xu C."/>
            <person name="Xu H."/>
            <person name="Xu X."/>
            <person name="Cox K."/>
            <person name="Korf I."/>
            <person name="Meyers B.C."/>
            <person name="Michelmore R.W."/>
        </authorList>
    </citation>
    <scope>NUCLEOTIDE SEQUENCE [LARGE SCALE GENOMIC DNA]</scope>
    <source>
        <strain evidence="12">cv. Salinas</strain>
        <tissue evidence="11">Seedlings</tissue>
    </source>
</reference>
<dbReference type="Gene3D" id="3.40.50.300">
    <property type="entry name" value="P-loop containing nucleotide triphosphate hydrolases"/>
    <property type="match status" value="1"/>
</dbReference>
<evidence type="ECO:0000256" key="2">
    <source>
        <dbReference type="ARBA" id="ARBA00022614"/>
    </source>
</evidence>
<sequence>MAEIIISAFLAVAFEKLASAALKKLAHSVGIQSQLKKWERLLSQLHDLLADASQKEITNRSVKQWLNNLQHLAYDIDDILDDLATEAMHHELTEESGTTTSKVKKLIPTCCTSFSPSARMHGKLNKITIKLQDLVDENSTLGLTVKDGRSRNTNRRSQTSLVDSSSIVGRQVDKEALLHKLLGDEGCKQNFSIVPIVGMGGVGKTTLARLLYDEKQVKEYFELKAWVCVSDEFDIFNISNIIFQSIVGENKEFKDLNLLQLALKEKLSMKRFLLVLDDVWSESYGDWEILARPFLVGAPGSKVIITTRKLSLLMKLGYDQPYRLSLLSHDDALSLFCKHALDVNNFDLHPKLRQHGEGIVKKCDGLPLALIALGRLLRTKTDEKEWEELLNSVIWRLEKGDEIVPALRLSYQDLSASLKQLFAYCSLFPKDYMFDKEELILLWMAEGFLHQSFTNKSTERLGHEYFEELLSRSFFQQARNEESLFVMHDLMNDLATSVAGDFFIRIDNDNEKGVKKEAMEKYRHMSFIREEYIVYKKFKGFEKAKSLRTFLSVSFEVKTWWQNFYFSNKILVDFLMELPLLRVLCLRDYEISELPESIGRLKHLRYLNLSRTRITHLPENVSNLYNLQTLIVSGCRNLKRLPNSFLKLKNLRHFDITGTPLLNKMPLGISELKSLQTLTKIVIGGDNGYAITELKNLKNLHGKFYITGLDQVQTAIHAEQSCLLEKRFSELKLEWNDVCDSSRKEILDKKVLNVLKPHQDNLKKLKILSYRGVDFPNWVGDSSFHRLTYVSIRNCKKCISLPPLGDLPSLKKLFIQGMDEVKVVGLELLGTSVSFPSLEILSFRDMQGWEIWSTNSVVVDTMFPCLQELCIDDCPNLVEISLKSLPRLNTLKIIGCDNVVLTSLVHVASSIKILEMWHIFGLSNELWGGVMKYLGNVEEVRINWCNEIRYLWESEVEASKFLVNLRKLVVCECENLESLGENEEDNCGTHLTSLRILEVSFCKSMERCSCPGSIETLNISSCPSCKSMFFPTGGQKLKSLTIDDCQNFMEKEFIGGGGGGGEKTIMLSNTSMPILEDLQIICWPNLKSIIDLSYFVYLTELVIEDCPNMESFPDHELPNLTLLKLLVIKNCPSTNASFPHGLWPPNLCTLKIGGLKKQITEWGPQNFPTSLVDLSLWGRSSEDVSNGSELSHLLPSSLTSFGINGFDKLESLAMELQHLTSLQHLFIHKCPKMIHLPKALLPSLLSLDISGCPNLNEMISRRGSYRRLISGIPSVTTI</sequence>
<evidence type="ECO:0000256" key="4">
    <source>
        <dbReference type="ARBA" id="ARBA00022741"/>
    </source>
</evidence>
<dbReference type="SUPFAM" id="SSF52058">
    <property type="entry name" value="L domain-like"/>
    <property type="match status" value="2"/>
</dbReference>
<evidence type="ECO:0000259" key="8">
    <source>
        <dbReference type="Pfam" id="PF18052"/>
    </source>
</evidence>
<dbReference type="Pfam" id="PF25019">
    <property type="entry name" value="LRR_R13L1-DRL21"/>
    <property type="match status" value="1"/>
</dbReference>
<keyword evidence="12" id="KW-1185">Reference proteome</keyword>
<dbReference type="Pfam" id="PF00931">
    <property type="entry name" value="NB-ARC"/>
    <property type="match status" value="1"/>
</dbReference>
<keyword evidence="5" id="KW-0611">Plant defense</keyword>
<proteinExistence type="inferred from homology"/>
<dbReference type="Proteomes" id="UP000235145">
    <property type="component" value="Unassembled WGS sequence"/>
</dbReference>
<dbReference type="PRINTS" id="PR00364">
    <property type="entry name" value="DISEASERSIST"/>
</dbReference>
<comment type="caution">
    <text evidence="11">The sequence shown here is derived from an EMBL/GenBank/DDBJ whole genome shotgun (WGS) entry which is preliminary data.</text>
</comment>
<dbReference type="InterPro" id="IPR058922">
    <property type="entry name" value="WHD_DRP"/>
</dbReference>
<dbReference type="FunFam" id="1.10.10.10:FF:000322">
    <property type="entry name" value="Probable disease resistance protein At1g63360"/>
    <property type="match status" value="1"/>
</dbReference>
<feature type="domain" description="Disease resistance protein winged helix" evidence="9">
    <location>
        <begin position="427"/>
        <end position="495"/>
    </location>
</feature>
<dbReference type="InterPro" id="IPR002182">
    <property type="entry name" value="NB-ARC"/>
</dbReference>
<evidence type="ECO:0000256" key="1">
    <source>
        <dbReference type="ARBA" id="ARBA00008894"/>
    </source>
</evidence>
<dbReference type="FunFam" id="3.40.50.300:FF:001091">
    <property type="entry name" value="Probable disease resistance protein At1g61300"/>
    <property type="match status" value="1"/>
</dbReference>
<evidence type="ECO:0000256" key="3">
    <source>
        <dbReference type="ARBA" id="ARBA00022737"/>
    </source>
</evidence>
<feature type="domain" description="NB-ARC" evidence="7">
    <location>
        <begin position="173"/>
        <end position="342"/>
    </location>
</feature>
<evidence type="ECO:0000313" key="12">
    <source>
        <dbReference type="Proteomes" id="UP000235145"/>
    </source>
</evidence>
<evidence type="ECO:0000259" key="7">
    <source>
        <dbReference type="Pfam" id="PF00931"/>
    </source>
</evidence>
<dbReference type="GO" id="GO:0051607">
    <property type="term" value="P:defense response to virus"/>
    <property type="evidence" value="ECO:0007669"/>
    <property type="project" value="UniProtKB-ARBA"/>
</dbReference>
<dbReference type="Gene3D" id="3.80.10.10">
    <property type="entry name" value="Ribonuclease Inhibitor"/>
    <property type="match status" value="3"/>
</dbReference>
<keyword evidence="3" id="KW-0677">Repeat</keyword>
<dbReference type="PANTHER" id="PTHR36766:SF61">
    <property type="entry name" value="NB-ARC DOMAIN DISEASE RESISTANCE PROTEIN"/>
    <property type="match status" value="1"/>
</dbReference>
<dbReference type="InterPro" id="IPR027417">
    <property type="entry name" value="P-loop_NTPase"/>
</dbReference>
<evidence type="ECO:0000313" key="11">
    <source>
        <dbReference type="EMBL" id="KAJ0216127.1"/>
    </source>
</evidence>
<organism evidence="11 12">
    <name type="scientific">Lactuca sativa</name>
    <name type="common">Garden lettuce</name>
    <dbReference type="NCBI Taxonomy" id="4236"/>
    <lineage>
        <taxon>Eukaryota</taxon>
        <taxon>Viridiplantae</taxon>
        <taxon>Streptophyta</taxon>
        <taxon>Embryophyta</taxon>
        <taxon>Tracheophyta</taxon>
        <taxon>Spermatophyta</taxon>
        <taxon>Magnoliopsida</taxon>
        <taxon>eudicotyledons</taxon>
        <taxon>Gunneridae</taxon>
        <taxon>Pentapetalae</taxon>
        <taxon>asterids</taxon>
        <taxon>campanulids</taxon>
        <taxon>Asterales</taxon>
        <taxon>Asteraceae</taxon>
        <taxon>Cichorioideae</taxon>
        <taxon>Cichorieae</taxon>
        <taxon>Lactucinae</taxon>
        <taxon>Lactuca</taxon>
    </lineage>
</organism>
<dbReference type="AlphaFoldDB" id="A0A9R1VY57"/>
<feature type="domain" description="R13L1/DRL21-like LRR repeat region" evidence="10">
    <location>
        <begin position="691"/>
        <end position="818"/>
    </location>
</feature>
<keyword evidence="6" id="KW-0067">ATP-binding</keyword>
<feature type="domain" description="Disease resistance N-terminal" evidence="8">
    <location>
        <begin position="10"/>
        <end position="96"/>
    </location>
</feature>